<dbReference type="InterPro" id="IPR050328">
    <property type="entry name" value="Dev_Immune_Receptor"/>
</dbReference>
<protein>
    <submittedName>
        <fullName evidence="6">Uncharacterized protein</fullName>
    </submittedName>
</protein>
<dbReference type="PANTHER" id="PTHR24373:SF384">
    <property type="entry name" value="LEUCINE RICH REPEAT CONTAINING 38"/>
    <property type="match status" value="1"/>
</dbReference>
<dbReference type="InterPro" id="IPR001611">
    <property type="entry name" value="Leu-rich_rpt"/>
</dbReference>
<dbReference type="SMART" id="SM00369">
    <property type="entry name" value="LRR_TYP"/>
    <property type="match status" value="9"/>
</dbReference>
<keyword evidence="2" id="KW-0732">Signal</keyword>
<evidence type="ECO:0000256" key="5">
    <source>
        <dbReference type="SAM" id="Phobius"/>
    </source>
</evidence>
<accession>A0ABQ7QBW5</accession>
<dbReference type="SMART" id="SM00365">
    <property type="entry name" value="LRR_SD22"/>
    <property type="match status" value="7"/>
</dbReference>
<name>A0ABQ7QBW5_PLUXY</name>
<dbReference type="EMBL" id="JAHIBW010000017">
    <property type="protein sequence ID" value="KAG7302717.1"/>
    <property type="molecule type" value="Genomic_DNA"/>
</dbReference>
<dbReference type="InterPro" id="IPR003591">
    <property type="entry name" value="Leu-rich_rpt_typical-subtyp"/>
</dbReference>
<evidence type="ECO:0000256" key="2">
    <source>
        <dbReference type="ARBA" id="ARBA00022729"/>
    </source>
</evidence>
<gene>
    <name evidence="6" type="ORF">JYU34_012670</name>
</gene>
<keyword evidence="7" id="KW-1185">Reference proteome</keyword>
<evidence type="ECO:0000313" key="6">
    <source>
        <dbReference type="EMBL" id="KAG7302717.1"/>
    </source>
</evidence>
<dbReference type="SUPFAM" id="SSF52058">
    <property type="entry name" value="L domain-like"/>
    <property type="match status" value="1"/>
</dbReference>
<keyword evidence="5" id="KW-0812">Transmembrane</keyword>
<dbReference type="PANTHER" id="PTHR24373">
    <property type="entry name" value="SLIT RELATED LEUCINE-RICH REPEAT NEURONAL PROTEIN"/>
    <property type="match status" value="1"/>
</dbReference>
<dbReference type="Pfam" id="PF12799">
    <property type="entry name" value="LRR_4"/>
    <property type="match status" value="1"/>
</dbReference>
<dbReference type="SMART" id="SM00364">
    <property type="entry name" value="LRR_BAC"/>
    <property type="match status" value="4"/>
</dbReference>
<sequence>MLYNVKAATMCGIIIDKIKNVVFFLLFVNIISGQDVVTERARKNIRVCDYCTCSEIPNEDATHLVLNIQCSELDRIENLPDLDKIEWPDNPNALKISATFEGLGLSTLGKLPANSQVETLKFNNNAIKAYWPDPFTDVPNLRRLSFAQNDLTEITPDLFTNIKNLQDLDISYNKLTSFNPLDFKALHNVKRFNLQSNLLKKIPVDALQPMKALDDLDLSKNGIYDLLLQKSDVDTLSAVKRLSLNGNRIRSVIKDSFPVNNSLELLDLSNNIIEVVEEDAFLTCTNLKELNLGQNNITFVFSLPPSLQIFIVKQNTLRRWPKFPKGITYVDISYNKLSELYSKLYSSDFENLEVLNIAGNQLTELHFASKLPNLYSLDVSYNLLEEIPTSLNSQNFPNLEELRLDGNPITSIYFKEILAVKSLYMNELSKLLSVEDKAFSNVIGKAVEDSEPCFSLFLSNCHSLYEIHEGAFDGTSVCMLDISSNNLTRLSRSLLDWARVSEGVNLQWNPWDCGCHLLQWFLDELLPRMYKTQSRLLAQLRCETPRAVQGLRLVHWYNWTGEVLCSEQFMNPGERGGYSLSPMTEREGNFLSNPSSLTLILGGCIIVALLVAIALSIYLVRGRRRYRVRQAALKRKRQSAIDARNSSGQQKEQYSALNKV</sequence>
<dbReference type="Proteomes" id="UP000823941">
    <property type="component" value="Chromosome 17"/>
</dbReference>
<feature type="transmembrane region" description="Helical" evidence="5">
    <location>
        <begin position="599"/>
        <end position="620"/>
    </location>
</feature>
<evidence type="ECO:0000256" key="1">
    <source>
        <dbReference type="ARBA" id="ARBA00022614"/>
    </source>
</evidence>
<dbReference type="Gene3D" id="3.80.10.10">
    <property type="entry name" value="Ribonuclease Inhibitor"/>
    <property type="match status" value="3"/>
</dbReference>
<organism evidence="6 7">
    <name type="scientific">Plutella xylostella</name>
    <name type="common">Diamondback moth</name>
    <name type="synonym">Plutella maculipennis</name>
    <dbReference type="NCBI Taxonomy" id="51655"/>
    <lineage>
        <taxon>Eukaryota</taxon>
        <taxon>Metazoa</taxon>
        <taxon>Ecdysozoa</taxon>
        <taxon>Arthropoda</taxon>
        <taxon>Hexapoda</taxon>
        <taxon>Insecta</taxon>
        <taxon>Pterygota</taxon>
        <taxon>Neoptera</taxon>
        <taxon>Endopterygota</taxon>
        <taxon>Lepidoptera</taxon>
        <taxon>Glossata</taxon>
        <taxon>Ditrysia</taxon>
        <taxon>Yponomeutoidea</taxon>
        <taxon>Plutellidae</taxon>
        <taxon>Plutella</taxon>
    </lineage>
</organism>
<reference evidence="6 7" key="1">
    <citation type="submission" date="2021-06" db="EMBL/GenBank/DDBJ databases">
        <title>A haploid diamondback moth (Plutella xylostella L.) genome assembly resolves 31 chromosomes and identifies a diamide resistance mutation.</title>
        <authorList>
            <person name="Ward C.M."/>
            <person name="Perry K.D."/>
            <person name="Baker G."/>
            <person name="Powis K."/>
            <person name="Heckel D.G."/>
            <person name="Baxter S.W."/>
        </authorList>
    </citation>
    <scope>NUCLEOTIDE SEQUENCE [LARGE SCALE GENOMIC DNA]</scope>
    <source>
        <strain evidence="6 7">LV</strain>
        <tissue evidence="6">Single pupa</tissue>
    </source>
</reference>
<dbReference type="Pfam" id="PF13855">
    <property type="entry name" value="LRR_8"/>
    <property type="match status" value="2"/>
</dbReference>
<proteinExistence type="predicted"/>
<comment type="caution">
    <text evidence="6">The sequence shown here is derived from an EMBL/GenBank/DDBJ whole genome shotgun (WGS) entry which is preliminary data.</text>
</comment>
<evidence type="ECO:0000313" key="7">
    <source>
        <dbReference type="Proteomes" id="UP000823941"/>
    </source>
</evidence>
<evidence type="ECO:0000256" key="4">
    <source>
        <dbReference type="SAM" id="MobiDB-lite"/>
    </source>
</evidence>
<feature type="compositionally biased region" description="Polar residues" evidence="4">
    <location>
        <begin position="644"/>
        <end position="660"/>
    </location>
</feature>
<dbReference type="InterPro" id="IPR025875">
    <property type="entry name" value="Leu-rich_rpt_4"/>
</dbReference>
<feature type="region of interest" description="Disordered" evidence="4">
    <location>
        <begin position="639"/>
        <end position="660"/>
    </location>
</feature>
<keyword evidence="3" id="KW-0677">Repeat</keyword>
<keyword evidence="5" id="KW-0472">Membrane</keyword>
<dbReference type="PROSITE" id="PS51450">
    <property type="entry name" value="LRR"/>
    <property type="match status" value="6"/>
</dbReference>
<evidence type="ECO:0000256" key="3">
    <source>
        <dbReference type="ARBA" id="ARBA00022737"/>
    </source>
</evidence>
<keyword evidence="1" id="KW-0433">Leucine-rich repeat</keyword>
<dbReference type="InterPro" id="IPR032675">
    <property type="entry name" value="LRR_dom_sf"/>
</dbReference>
<keyword evidence="5" id="KW-1133">Transmembrane helix</keyword>